<keyword evidence="3" id="KW-1185">Reference proteome</keyword>
<feature type="region of interest" description="Disordered" evidence="1">
    <location>
        <begin position="110"/>
        <end position="129"/>
    </location>
</feature>
<feature type="region of interest" description="Disordered" evidence="1">
    <location>
        <begin position="1"/>
        <end position="30"/>
    </location>
</feature>
<evidence type="ECO:0000313" key="2">
    <source>
        <dbReference type="EMBL" id="KAJ1149607.1"/>
    </source>
</evidence>
<organism evidence="2 3">
    <name type="scientific">Pleurodeles waltl</name>
    <name type="common">Iberian ribbed newt</name>
    <dbReference type="NCBI Taxonomy" id="8319"/>
    <lineage>
        <taxon>Eukaryota</taxon>
        <taxon>Metazoa</taxon>
        <taxon>Chordata</taxon>
        <taxon>Craniata</taxon>
        <taxon>Vertebrata</taxon>
        <taxon>Euteleostomi</taxon>
        <taxon>Amphibia</taxon>
        <taxon>Batrachia</taxon>
        <taxon>Caudata</taxon>
        <taxon>Salamandroidea</taxon>
        <taxon>Salamandridae</taxon>
        <taxon>Pleurodelinae</taxon>
        <taxon>Pleurodeles</taxon>
    </lineage>
</organism>
<name>A0AAV7RA74_PLEWA</name>
<feature type="compositionally biased region" description="Basic and acidic residues" evidence="1">
    <location>
        <begin position="1"/>
        <end position="13"/>
    </location>
</feature>
<comment type="caution">
    <text evidence="2">The sequence shown here is derived from an EMBL/GenBank/DDBJ whole genome shotgun (WGS) entry which is preliminary data.</text>
</comment>
<dbReference type="Proteomes" id="UP001066276">
    <property type="component" value="Chromosome 5"/>
</dbReference>
<accession>A0AAV7RA74</accession>
<proteinExistence type="predicted"/>
<feature type="compositionally biased region" description="Gly residues" evidence="1">
    <location>
        <begin position="118"/>
        <end position="129"/>
    </location>
</feature>
<reference evidence="2" key="1">
    <citation type="journal article" date="2022" name="bioRxiv">
        <title>Sequencing and chromosome-scale assembly of the giantPleurodeles waltlgenome.</title>
        <authorList>
            <person name="Brown T."/>
            <person name="Elewa A."/>
            <person name="Iarovenko S."/>
            <person name="Subramanian E."/>
            <person name="Araus A.J."/>
            <person name="Petzold A."/>
            <person name="Susuki M."/>
            <person name="Suzuki K.-i.T."/>
            <person name="Hayashi T."/>
            <person name="Toyoda A."/>
            <person name="Oliveira C."/>
            <person name="Osipova E."/>
            <person name="Leigh N.D."/>
            <person name="Simon A."/>
            <person name="Yun M.H."/>
        </authorList>
    </citation>
    <scope>NUCLEOTIDE SEQUENCE</scope>
    <source>
        <strain evidence="2">20211129_DDA</strain>
        <tissue evidence="2">Liver</tissue>
    </source>
</reference>
<evidence type="ECO:0000313" key="3">
    <source>
        <dbReference type="Proteomes" id="UP001066276"/>
    </source>
</evidence>
<dbReference type="EMBL" id="JANPWB010000009">
    <property type="protein sequence ID" value="KAJ1149607.1"/>
    <property type="molecule type" value="Genomic_DNA"/>
</dbReference>
<feature type="region of interest" description="Disordered" evidence="1">
    <location>
        <begin position="70"/>
        <end position="99"/>
    </location>
</feature>
<evidence type="ECO:0000256" key="1">
    <source>
        <dbReference type="SAM" id="MobiDB-lite"/>
    </source>
</evidence>
<dbReference type="AlphaFoldDB" id="A0AAV7RA74"/>
<feature type="compositionally biased region" description="Basic and acidic residues" evidence="1">
    <location>
        <begin position="20"/>
        <end position="30"/>
    </location>
</feature>
<protein>
    <submittedName>
        <fullName evidence="2">Uncharacterized protein</fullName>
    </submittedName>
</protein>
<feature type="compositionally biased region" description="Basic residues" evidence="1">
    <location>
        <begin position="70"/>
        <end position="80"/>
    </location>
</feature>
<sequence length="129" mass="14009">MGKAETRISRLEDDAAAQGEIRDSPKAQMEDTHWKLAGLEEDRGKNNLQVLGVPEKGEGRYSCHDALRKSTKGKKSHHLGLGHVNAQEDSGKKKSLKQHGETDCVLPVNFHNEKNGVTGDGNGGLATVR</sequence>
<gene>
    <name evidence="2" type="ORF">NDU88_002414</name>
</gene>